<dbReference type="PANTHER" id="PTHR36766">
    <property type="entry name" value="PLANT BROAD-SPECTRUM MILDEW RESISTANCE PROTEIN RPW8"/>
    <property type="match status" value="1"/>
</dbReference>
<dbReference type="InterPro" id="IPR027417">
    <property type="entry name" value="P-loop_NTPase"/>
</dbReference>
<dbReference type="Gene3D" id="3.40.50.300">
    <property type="entry name" value="P-loop containing nucleotide triphosphate hydrolases"/>
    <property type="match status" value="1"/>
</dbReference>
<keyword evidence="1" id="KW-0611">Plant defense</keyword>
<evidence type="ECO:0000313" key="3">
    <source>
        <dbReference type="EMBL" id="MED6112318.1"/>
    </source>
</evidence>
<gene>
    <name evidence="3" type="ORF">PIB30_060635</name>
</gene>
<dbReference type="PRINTS" id="PR00364">
    <property type="entry name" value="DISEASERSIST"/>
</dbReference>
<dbReference type="Pfam" id="PF00931">
    <property type="entry name" value="NB-ARC"/>
    <property type="match status" value="1"/>
</dbReference>
<dbReference type="SUPFAM" id="SSF52540">
    <property type="entry name" value="P-loop containing nucleoside triphosphate hydrolases"/>
    <property type="match status" value="1"/>
</dbReference>
<dbReference type="EMBL" id="JASCZI010000539">
    <property type="protein sequence ID" value="MED6112318.1"/>
    <property type="molecule type" value="Genomic_DNA"/>
</dbReference>
<feature type="domain" description="NB-ARC" evidence="2">
    <location>
        <begin position="118"/>
        <end position="242"/>
    </location>
</feature>
<accession>A0ABU6QL84</accession>
<organism evidence="3 4">
    <name type="scientific">Stylosanthes scabra</name>
    <dbReference type="NCBI Taxonomy" id="79078"/>
    <lineage>
        <taxon>Eukaryota</taxon>
        <taxon>Viridiplantae</taxon>
        <taxon>Streptophyta</taxon>
        <taxon>Embryophyta</taxon>
        <taxon>Tracheophyta</taxon>
        <taxon>Spermatophyta</taxon>
        <taxon>Magnoliopsida</taxon>
        <taxon>eudicotyledons</taxon>
        <taxon>Gunneridae</taxon>
        <taxon>Pentapetalae</taxon>
        <taxon>rosids</taxon>
        <taxon>fabids</taxon>
        <taxon>Fabales</taxon>
        <taxon>Fabaceae</taxon>
        <taxon>Papilionoideae</taxon>
        <taxon>50 kb inversion clade</taxon>
        <taxon>dalbergioids sensu lato</taxon>
        <taxon>Dalbergieae</taxon>
        <taxon>Pterocarpus clade</taxon>
        <taxon>Stylosanthes</taxon>
    </lineage>
</organism>
<dbReference type="InterPro" id="IPR002182">
    <property type="entry name" value="NB-ARC"/>
</dbReference>
<proteinExistence type="predicted"/>
<evidence type="ECO:0000259" key="2">
    <source>
        <dbReference type="Pfam" id="PF00931"/>
    </source>
</evidence>
<comment type="caution">
    <text evidence="3">The sequence shown here is derived from an EMBL/GenBank/DDBJ whole genome shotgun (WGS) entry which is preliminary data.</text>
</comment>
<evidence type="ECO:0000256" key="1">
    <source>
        <dbReference type="ARBA" id="ARBA00022821"/>
    </source>
</evidence>
<reference evidence="3 4" key="1">
    <citation type="journal article" date="2023" name="Plants (Basel)">
        <title>Bridging the Gap: Combining Genomics and Transcriptomics Approaches to Understand Stylosanthes scabra, an Orphan Legume from the Brazilian Caatinga.</title>
        <authorList>
            <person name="Ferreira-Neto J.R.C."/>
            <person name="da Silva M.D."/>
            <person name="Binneck E."/>
            <person name="de Melo N.F."/>
            <person name="da Silva R.H."/>
            <person name="de Melo A.L.T.M."/>
            <person name="Pandolfi V."/>
            <person name="Bustamante F.O."/>
            <person name="Brasileiro-Vidal A.C."/>
            <person name="Benko-Iseppon A.M."/>
        </authorList>
    </citation>
    <scope>NUCLEOTIDE SEQUENCE [LARGE SCALE GENOMIC DNA]</scope>
    <source>
        <tissue evidence="3">Leaves</tissue>
    </source>
</reference>
<dbReference type="Proteomes" id="UP001341840">
    <property type="component" value="Unassembled WGS sequence"/>
</dbReference>
<evidence type="ECO:0000313" key="4">
    <source>
        <dbReference type="Proteomes" id="UP001341840"/>
    </source>
</evidence>
<protein>
    <recommendedName>
        <fullName evidence="2">NB-ARC domain-containing protein</fullName>
    </recommendedName>
</protein>
<keyword evidence="4" id="KW-1185">Reference proteome</keyword>
<name>A0ABU6QL84_9FABA</name>
<sequence length="278" mass="32159">MKSRKTYSYTERSLFRYRNWYVVCDLRLKANGGTTKMSKVRGFFSISLNPIAFRAKLAHKIDNIQKDFNVVAKDMSKLNLNRSLVILQPDKSTWRETSSFVFQSEIIGREENKSDILNLLKQIQPNHNVSLVVVVGMGGLGKTALAQAQKMFQKYMWVCVSEDFEVKTILKMILESLKKDAGGDSLEALQQKLQEEVNGQKYLLVLDDVWNEDHLKWRWSNLRTQLMCGGQGSKILVTTRSKLEKKLQTSVKEYRWQSKQLEAFYEQGLTKLISGRIF</sequence>
<dbReference type="PANTHER" id="PTHR36766:SF40">
    <property type="entry name" value="DISEASE RESISTANCE PROTEIN RGA3"/>
    <property type="match status" value="1"/>
</dbReference>